<keyword evidence="1" id="KW-0808">Transferase</keyword>
<accession>A0ACA9Y9Y8</accession>
<protein>
    <submittedName>
        <fullName evidence="1">Cyclin-dependent protein kinase Pho85p</fullName>
    </submittedName>
</protein>
<dbReference type="Proteomes" id="UP001152531">
    <property type="component" value="Unassembled WGS sequence"/>
</dbReference>
<reference evidence="1" key="1">
    <citation type="submission" date="2022-06" db="EMBL/GenBank/DDBJ databases">
        <authorList>
            <person name="Legras J.-L."/>
            <person name="Devillers H."/>
            <person name="Grondin C."/>
        </authorList>
    </citation>
    <scope>NUCLEOTIDE SEQUENCE</scope>
    <source>
        <strain evidence="1">CLIB 1444</strain>
    </source>
</reference>
<name>A0ACA9Y9Y8_9ASCO</name>
<keyword evidence="2" id="KW-1185">Reference proteome</keyword>
<sequence length="297" mass="34932">MEVIYSGNYSIVKKSDDKAIKIVDKDFSIPPHDIYREIRLVRSLKHDKIIEILNVEEKFDDILIYMKYYPFNLYDWALSKSKKRSRFIDGEITYSIQNQLTEVMRESVISQIIESIKYIHDHGIIHRDIKPSNFLVDVAGDQVNVIICDFSISIEESNNDMIHDVCSTYYKSLELIFALDYGKEIDIWSLGILISFLYSKNCKPLTWNEEMTDFQLIKVIFDSFGIPNKTPGTNYWPEIFDIDTFKLINLKPRERDQKFNCDDDSKVELFNNICHLNPKQRLDAKEIDLAWRSIIQG</sequence>
<gene>
    <name evidence="1" type="ORF">CLIB1444_06S03730</name>
</gene>
<keyword evidence="1" id="KW-0418">Kinase</keyword>
<proteinExistence type="predicted"/>
<evidence type="ECO:0000313" key="2">
    <source>
        <dbReference type="Proteomes" id="UP001152531"/>
    </source>
</evidence>
<organism evidence="1 2">
    <name type="scientific">[Candida] jaroonii</name>
    <dbReference type="NCBI Taxonomy" id="467808"/>
    <lineage>
        <taxon>Eukaryota</taxon>
        <taxon>Fungi</taxon>
        <taxon>Dikarya</taxon>
        <taxon>Ascomycota</taxon>
        <taxon>Saccharomycotina</taxon>
        <taxon>Pichiomycetes</taxon>
        <taxon>Debaryomycetaceae</taxon>
        <taxon>Yamadazyma</taxon>
    </lineage>
</organism>
<dbReference type="EMBL" id="CALSDN010000006">
    <property type="protein sequence ID" value="CAH6721505.1"/>
    <property type="molecule type" value="Genomic_DNA"/>
</dbReference>
<comment type="caution">
    <text evidence="1">The sequence shown here is derived from an EMBL/GenBank/DDBJ whole genome shotgun (WGS) entry which is preliminary data.</text>
</comment>
<evidence type="ECO:0000313" key="1">
    <source>
        <dbReference type="EMBL" id="CAH6721505.1"/>
    </source>
</evidence>